<protein>
    <submittedName>
        <fullName evidence="1">Uncharacterized protein</fullName>
    </submittedName>
</protein>
<gene>
    <name evidence="1" type="ORF">GCM10011419_19000</name>
</gene>
<organism evidence="1 2">
    <name type="scientific">Vogesella fluminis</name>
    <dbReference type="NCBI Taxonomy" id="1069161"/>
    <lineage>
        <taxon>Bacteria</taxon>
        <taxon>Pseudomonadati</taxon>
        <taxon>Pseudomonadota</taxon>
        <taxon>Betaproteobacteria</taxon>
        <taxon>Neisseriales</taxon>
        <taxon>Chromobacteriaceae</taxon>
        <taxon>Vogesella</taxon>
    </lineage>
</organism>
<name>A0ABQ3H9N9_9NEIS</name>
<dbReference type="RefSeq" id="WP_189353406.1">
    <property type="nucleotide sequence ID" value="NZ_BMYP01000021.1"/>
</dbReference>
<keyword evidence="2" id="KW-1185">Reference proteome</keyword>
<comment type="caution">
    <text evidence="1">The sequence shown here is derived from an EMBL/GenBank/DDBJ whole genome shotgun (WGS) entry which is preliminary data.</text>
</comment>
<accession>A0ABQ3H9N9</accession>
<proteinExistence type="predicted"/>
<evidence type="ECO:0000313" key="1">
    <source>
        <dbReference type="EMBL" id="GHD77778.1"/>
    </source>
</evidence>
<reference evidence="2" key="1">
    <citation type="journal article" date="2019" name="Int. J. Syst. Evol. Microbiol.">
        <title>The Global Catalogue of Microorganisms (GCM) 10K type strain sequencing project: providing services to taxonomists for standard genome sequencing and annotation.</title>
        <authorList>
            <consortium name="The Broad Institute Genomics Platform"/>
            <consortium name="The Broad Institute Genome Sequencing Center for Infectious Disease"/>
            <person name="Wu L."/>
            <person name="Ma J."/>
        </authorList>
    </citation>
    <scope>NUCLEOTIDE SEQUENCE [LARGE SCALE GENOMIC DNA]</scope>
    <source>
        <strain evidence="2">KCTC 23713</strain>
    </source>
</reference>
<evidence type="ECO:0000313" key="2">
    <source>
        <dbReference type="Proteomes" id="UP000662678"/>
    </source>
</evidence>
<dbReference type="Proteomes" id="UP000662678">
    <property type="component" value="Unassembled WGS sequence"/>
</dbReference>
<sequence length="216" mass="24494">MQHNAYQQLEHDFLLRFPHGLQDEAWLALCKKHRGIDRVLQLCRDGLGEPQLRAAIDSGNTAAVIDCCRQIVARCTTVSTFERMAFRNYLAFSDVHRPFVAALYALLYRFDETSFADFVDVLQLCRHDNGKANAAKWPLVSCFLAYSDPQRHVCIKPTTIKRLAARLDADIAYRALPNYDTYCRVQAMVQQFRARSTLAAGQDNIIAQAIMYCAAA</sequence>
<dbReference type="EMBL" id="BMYP01000021">
    <property type="protein sequence ID" value="GHD77778.1"/>
    <property type="molecule type" value="Genomic_DNA"/>
</dbReference>